<dbReference type="GO" id="GO:0003677">
    <property type="term" value="F:DNA binding"/>
    <property type="evidence" value="ECO:0007669"/>
    <property type="project" value="InterPro"/>
</dbReference>
<dbReference type="InterPro" id="IPR046947">
    <property type="entry name" value="LytR-like"/>
</dbReference>
<dbReference type="Gene3D" id="3.40.50.2300">
    <property type="match status" value="1"/>
</dbReference>
<dbReference type="Gene3D" id="2.40.50.1020">
    <property type="entry name" value="LytTr DNA-binding domain"/>
    <property type="match status" value="1"/>
</dbReference>
<dbReference type="PROSITE" id="PS50930">
    <property type="entry name" value="HTH_LYTTR"/>
    <property type="match status" value="1"/>
</dbReference>
<dbReference type="PROSITE" id="PS50110">
    <property type="entry name" value="RESPONSE_REGULATORY"/>
    <property type="match status" value="1"/>
</dbReference>
<feature type="domain" description="Response regulatory" evidence="2">
    <location>
        <begin position="6"/>
        <end position="119"/>
    </location>
</feature>
<evidence type="ECO:0000313" key="5">
    <source>
        <dbReference type="Proteomes" id="UP000293925"/>
    </source>
</evidence>
<dbReference type="PANTHER" id="PTHR37299:SF1">
    <property type="entry name" value="STAGE 0 SPORULATION PROTEIN A HOMOLOG"/>
    <property type="match status" value="1"/>
</dbReference>
<evidence type="ECO:0000313" key="4">
    <source>
        <dbReference type="EMBL" id="TCD28600.1"/>
    </source>
</evidence>
<gene>
    <name evidence="4" type="ORF">EZ456_04215</name>
</gene>
<dbReference type="Pfam" id="PF00072">
    <property type="entry name" value="Response_reg"/>
    <property type="match status" value="1"/>
</dbReference>
<comment type="caution">
    <text evidence="4">The sequence shown here is derived from an EMBL/GenBank/DDBJ whole genome shotgun (WGS) entry which is preliminary data.</text>
</comment>
<dbReference type="PANTHER" id="PTHR37299">
    <property type="entry name" value="TRANSCRIPTIONAL REGULATOR-RELATED"/>
    <property type="match status" value="1"/>
</dbReference>
<evidence type="ECO:0000259" key="2">
    <source>
        <dbReference type="PROSITE" id="PS50110"/>
    </source>
</evidence>
<dbReference type="InterPro" id="IPR007492">
    <property type="entry name" value="LytTR_DNA-bd_dom"/>
</dbReference>
<dbReference type="Proteomes" id="UP000293925">
    <property type="component" value="Unassembled WGS sequence"/>
</dbReference>
<name>A0A4R0PZC2_9SPHI</name>
<feature type="domain" description="HTH LytTR-type" evidence="3">
    <location>
        <begin position="153"/>
        <end position="210"/>
    </location>
</feature>
<dbReference type="Pfam" id="PF04397">
    <property type="entry name" value="LytTR"/>
    <property type="match status" value="1"/>
</dbReference>
<dbReference type="SMART" id="SM00448">
    <property type="entry name" value="REC"/>
    <property type="match status" value="1"/>
</dbReference>
<dbReference type="SMART" id="SM00850">
    <property type="entry name" value="LytTR"/>
    <property type="match status" value="1"/>
</dbReference>
<dbReference type="SUPFAM" id="SSF52172">
    <property type="entry name" value="CheY-like"/>
    <property type="match status" value="1"/>
</dbReference>
<evidence type="ECO:0000256" key="1">
    <source>
        <dbReference type="PROSITE-ProRule" id="PRU00169"/>
    </source>
</evidence>
<dbReference type="GO" id="GO:0000156">
    <property type="term" value="F:phosphorelay response regulator activity"/>
    <property type="evidence" value="ECO:0007669"/>
    <property type="project" value="InterPro"/>
</dbReference>
<protein>
    <submittedName>
        <fullName evidence="4">Response regulator transcription factor</fullName>
    </submittedName>
</protein>
<dbReference type="RefSeq" id="WP_131527610.1">
    <property type="nucleotide sequence ID" value="NZ_SJSO01000003.1"/>
</dbReference>
<evidence type="ECO:0000259" key="3">
    <source>
        <dbReference type="PROSITE" id="PS50930"/>
    </source>
</evidence>
<dbReference type="AlphaFoldDB" id="A0A4R0PZC2"/>
<reference evidence="4 5" key="1">
    <citation type="submission" date="2019-02" db="EMBL/GenBank/DDBJ databases">
        <title>Pedobacter sp. RP-3-21 sp. nov., isolated from Arctic soil.</title>
        <authorList>
            <person name="Dahal R.H."/>
        </authorList>
    </citation>
    <scope>NUCLEOTIDE SEQUENCE [LARGE SCALE GENOMIC DNA]</scope>
    <source>
        <strain evidence="4 5">RP-3-21</strain>
    </source>
</reference>
<accession>A0A4R0PZC2</accession>
<sequence>MKNTVPCIIIDDETGAIRTISDYVAQMPRLTLIKTYTDPLEALAEMSAQNAPHLIYSDIDMPGFSGMNLAESLRDTQHHIIFTTSYPGYALDAFGLRIRNYLLKPFDLPKFVKYTEVVLKEFFNPLVLERETEDSFFLRTGPEKTELARVLKSEIAYIQGSNNHIHIYTQEENYSVYMTFTEIEDRLSSSPNFYRIQRSYIINCSHVKGISGNIINVGKYDVLMSPNYNIQFMNWVNSIWLKTKRK</sequence>
<dbReference type="OrthoDB" id="2168082at2"/>
<keyword evidence="5" id="KW-1185">Reference proteome</keyword>
<dbReference type="InterPro" id="IPR011006">
    <property type="entry name" value="CheY-like_superfamily"/>
</dbReference>
<feature type="modified residue" description="4-aspartylphosphate" evidence="1">
    <location>
        <position position="58"/>
    </location>
</feature>
<keyword evidence="1" id="KW-0597">Phosphoprotein</keyword>
<dbReference type="EMBL" id="SJSO01000003">
    <property type="protein sequence ID" value="TCD28600.1"/>
    <property type="molecule type" value="Genomic_DNA"/>
</dbReference>
<proteinExistence type="predicted"/>
<organism evidence="4 5">
    <name type="scientific">Pedobacter psychrodurus</name>
    <dbReference type="NCBI Taxonomy" id="2530456"/>
    <lineage>
        <taxon>Bacteria</taxon>
        <taxon>Pseudomonadati</taxon>
        <taxon>Bacteroidota</taxon>
        <taxon>Sphingobacteriia</taxon>
        <taxon>Sphingobacteriales</taxon>
        <taxon>Sphingobacteriaceae</taxon>
        <taxon>Pedobacter</taxon>
    </lineage>
</organism>
<dbReference type="InterPro" id="IPR001789">
    <property type="entry name" value="Sig_transdc_resp-reg_receiver"/>
</dbReference>